<evidence type="ECO:0000313" key="2">
    <source>
        <dbReference type="EMBL" id="SCO75940.1"/>
    </source>
</evidence>
<feature type="region of interest" description="Disordered" evidence="1">
    <location>
        <begin position="1"/>
        <end position="44"/>
    </location>
</feature>
<evidence type="ECO:0000313" key="3">
    <source>
        <dbReference type="Proteomes" id="UP000219369"/>
    </source>
</evidence>
<name>A0A2H3SZA9_FUSOX</name>
<proteinExistence type="predicted"/>
<feature type="compositionally biased region" description="Polar residues" evidence="1">
    <location>
        <begin position="12"/>
        <end position="26"/>
    </location>
</feature>
<reference evidence="3" key="1">
    <citation type="submission" date="2016-09" db="EMBL/GenBank/DDBJ databases">
        <authorList>
            <person name="Guldener U."/>
        </authorList>
    </citation>
    <scope>NUCLEOTIDE SEQUENCE [LARGE SCALE GENOMIC DNA]</scope>
    <source>
        <strain evidence="3">V64-1</strain>
    </source>
</reference>
<dbReference type="OrthoDB" id="5103697at2759"/>
<protein>
    <submittedName>
        <fullName evidence="2">Uncharacterized protein</fullName>
    </submittedName>
</protein>
<dbReference type="Proteomes" id="UP000219369">
    <property type="component" value="Unassembled WGS sequence"/>
</dbReference>
<dbReference type="AlphaFoldDB" id="A0A2H3SZA9"/>
<sequence length="107" mass="11444">MNLQESKKSHSTHINAPATTISSVTVPDTEHQGNVAPAQTHGHCAQTVATHDISTARAGSAMRRGGQATVRDVRKQRKSMIYFDQRSCFVNTGGGDFVADTGFVVCV</sequence>
<evidence type="ECO:0000256" key="1">
    <source>
        <dbReference type="SAM" id="MobiDB-lite"/>
    </source>
</evidence>
<organism evidence="2 3">
    <name type="scientific">Fusarium oxysporum</name>
    <name type="common">Fusarium vascular wilt</name>
    <dbReference type="NCBI Taxonomy" id="5507"/>
    <lineage>
        <taxon>Eukaryota</taxon>
        <taxon>Fungi</taxon>
        <taxon>Dikarya</taxon>
        <taxon>Ascomycota</taxon>
        <taxon>Pezizomycotina</taxon>
        <taxon>Sordariomycetes</taxon>
        <taxon>Hypocreomycetidae</taxon>
        <taxon>Hypocreales</taxon>
        <taxon>Nectriaceae</taxon>
        <taxon>Fusarium</taxon>
        <taxon>Fusarium oxysporum species complex</taxon>
    </lineage>
</organism>
<dbReference type="EMBL" id="FMJY01000001">
    <property type="protein sequence ID" value="SCO75940.1"/>
    <property type="molecule type" value="Genomic_DNA"/>
</dbReference>
<accession>A0A2H3SZA9</accession>
<gene>
    <name evidence="2" type="ORF">FRV6_00152</name>
</gene>